<dbReference type="PANTHER" id="PTHR30146">
    <property type="entry name" value="LACI-RELATED TRANSCRIPTIONAL REPRESSOR"/>
    <property type="match status" value="1"/>
</dbReference>
<keyword evidence="1" id="KW-0805">Transcription regulation</keyword>
<dbReference type="Proteomes" id="UP001156702">
    <property type="component" value="Unassembled WGS sequence"/>
</dbReference>
<reference evidence="6" key="1">
    <citation type="journal article" date="2019" name="Int. J. Syst. Evol. Microbiol.">
        <title>The Global Catalogue of Microorganisms (GCM) 10K type strain sequencing project: providing services to taxonomists for standard genome sequencing and annotation.</title>
        <authorList>
            <consortium name="The Broad Institute Genomics Platform"/>
            <consortium name="The Broad Institute Genome Sequencing Center for Infectious Disease"/>
            <person name="Wu L."/>
            <person name="Ma J."/>
        </authorList>
    </citation>
    <scope>NUCLEOTIDE SEQUENCE [LARGE SCALE GENOMIC DNA]</scope>
    <source>
        <strain evidence="6">NBRC 102122</strain>
    </source>
</reference>
<dbReference type="PROSITE" id="PS50932">
    <property type="entry name" value="HTH_LACI_2"/>
    <property type="match status" value="1"/>
</dbReference>
<dbReference type="InterPro" id="IPR000843">
    <property type="entry name" value="HTH_LacI"/>
</dbReference>
<feature type="domain" description="HTH lacI-type" evidence="4">
    <location>
        <begin position="11"/>
        <end position="66"/>
    </location>
</feature>
<evidence type="ECO:0000256" key="1">
    <source>
        <dbReference type="ARBA" id="ARBA00023015"/>
    </source>
</evidence>
<gene>
    <name evidence="5" type="ORF">GCM10007923_29210</name>
</gene>
<evidence type="ECO:0000256" key="3">
    <source>
        <dbReference type="ARBA" id="ARBA00023163"/>
    </source>
</evidence>
<dbReference type="RefSeq" id="WP_244768048.1">
    <property type="nucleotide sequence ID" value="NZ_BSOP01000020.1"/>
</dbReference>
<dbReference type="Gene3D" id="1.10.260.40">
    <property type="entry name" value="lambda repressor-like DNA-binding domains"/>
    <property type="match status" value="1"/>
</dbReference>
<dbReference type="CDD" id="cd06267">
    <property type="entry name" value="PBP1_LacI_sugar_binding-like"/>
    <property type="match status" value="1"/>
</dbReference>
<dbReference type="Pfam" id="PF00356">
    <property type="entry name" value="LacI"/>
    <property type="match status" value="1"/>
</dbReference>
<evidence type="ECO:0000256" key="2">
    <source>
        <dbReference type="ARBA" id="ARBA00023125"/>
    </source>
</evidence>
<evidence type="ECO:0000313" key="6">
    <source>
        <dbReference type="Proteomes" id="UP001156702"/>
    </source>
</evidence>
<dbReference type="CDD" id="cd01392">
    <property type="entry name" value="HTH_LacI"/>
    <property type="match status" value="1"/>
</dbReference>
<evidence type="ECO:0000259" key="4">
    <source>
        <dbReference type="PROSITE" id="PS50932"/>
    </source>
</evidence>
<dbReference type="InterPro" id="IPR010982">
    <property type="entry name" value="Lambda_DNA-bd_dom_sf"/>
</dbReference>
<dbReference type="SUPFAM" id="SSF47413">
    <property type="entry name" value="lambda repressor-like DNA-binding domains"/>
    <property type="match status" value="1"/>
</dbReference>
<dbReference type="PROSITE" id="PS00356">
    <property type="entry name" value="HTH_LACI_1"/>
    <property type="match status" value="1"/>
</dbReference>
<dbReference type="Pfam" id="PF13377">
    <property type="entry name" value="Peripla_BP_3"/>
    <property type="match status" value="1"/>
</dbReference>
<organism evidence="5 6">
    <name type="scientific">Shinella yambaruensis</name>
    <dbReference type="NCBI Taxonomy" id="415996"/>
    <lineage>
        <taxon>Bacteria</taxon>
        <taxon>Pseudomonadati</taxon>
        <taxon>Pseudomonadota</taxon>
        <taxon>Alphaproteobacteria</taxon>
        <taxon>Hyphomicrobiales</taxon>
        <taxon>Rhizobiaceae</taxon>
        <taxon>Shinella</taxon>
    </lineage>
</organism>
<protein>
    <submittedName>
        <fullName evidence="5">LacI family transcriptional regulator</fullName>
    </submittedName>
</protein>
<dbReference type="Gene3D" id="3.40.50.2300">
    <property type="match status" value="2"/>
</dbReference>
<keyword evidence="6" id="KW-1185">Reference proteome</keyword>
<dbReference type="PANTHER" id="PTHR30146:SF109">
    <property type="entry name" value="HTH-TYPE TRANSCRIPTIONAL REGULATOR GALS"/>
    <property type="match status" value="1"/>
</dbReference>
<dbReference type="SUPFAM" id="SSF53822">
    <property type="entry name" value="Periplasmic binding protein-like I"/>
    <property type="match status" value="1"/>
</dbReference>
<sequence length="342" mass="37072">MKKNQQGQGRATLRDVADAAGVSIMTVSNVVNGKTARVSDEIRLLVKEKIKDLKYVPHLRGRGLRLAKDFAIGLVMLHPERRFLNDPFNTEVAAGMSNKLAQNGYGLLIFGAQNSKDLENKLPRISQLDALAVYIFGDTAQRDAVYTKLAALGLPMLLIGDEANDSLADASFVRQTNEEGAFQLAELGLSNGARKILFMRPDHFWPAMAQRELGARKAAAGRADVETMICTEINFQAVVSQVKTRLSANPPDFVMGGNDLFGIAATQAALQLGFSIKKDLMITGFNGFAFREYSMPLLTSMRSPAYEIGEAAAAALLKRITKGSFPGGKVLNVEFLPGDTCA</sequence>
<name>A0ABQ5ZI40_9HYPH</name>
<evidence type="ECO:0000313" key="5">
    <source>
        <dbReference type="EMBL" id="GLR51711.1"/>
    </source>
</evidence>
<dbReference type="SMART" id="SM00354">
    <property type="entry name" value="HTH_LACI"/>
    <property type="match status" value="1"/>
</dbReference>
<dbReference type="InterPro" id="IPR046335">
    <property type="entry name" value="LacI/GalR-like_sensor"/>
</dbReference>
<dbReference type="InterPro" id="IPR028082">
    <property type="entry name" value="Peripla_BP_I"/>
</dbReference>
<dbReference type="EMBL" id="BSOP01000020">
    <property type="protein sequence ID" value="GLR51711.1"/>
    <property type="molecule type" value="Genomic_DNA"/>
</dbReference>
<proteinExistence type="predicted"/>
<keyword evidence="3" id="KW-0804">Transcription</keyword>
<accession>A0ABQ5ZI40</accession>
<comment type="caution">
    <text evidence="5">The sequence shown here is derived from an EMBL/GenBank/DDBJ whole genome shotgun (WGS) entry which is preliminary data.</text>
</comment>
<keyword evidence="2" id="KW-0238">DNA-binding</keyword>